<organism evidence="1 2">
    <name type="scientific">Caerostris darwini</name>
    <dbReference type="NCBI Taxonomy" id="1538125"/>
    <lineage>
        <taxon>Eukaryota</taxon>
        <taxon>Metazoa</taxon>
        <taxon>Ecdysozoa</taxon>
        <taxon>Arthropoda</taxon>
        <taxon>Chelicerata</taxon>
        <taxon>Arachnida</taxon>
        <taxon>Araneae</taxon>
        <taxon>Araneomorphae</taxon>
        <taxon>Entelegynae</taxon>
        <taxon>Araneoidea</taxon>
        <taxon>Araneidae</taxon>
        <taxon>Caerostris</taxon>
    </lineage>
</organism>
<protein>
    <submittedName>
        <fullName evidence="1">Uncharacterized protein</fullName>
    </submittedName>
</protein>
<evidence type="ECO:0000313" key="2">
    <source>
        <dbReference type="Proteomes" id="UP001054837"/>
    </source>
</evidence>
<dbReference type="AlphaFoldDB" id="A0AAV4MLX9"/>
<dbReference type="EMBL" id="BPLQ01000599">
    <property type="protein sequence ID" value="GIX73343.1"/>
    <property type="molecule type" value="Genomic_DNA"/>
</dbReference>
<keyword evidence="2" id="KW-1185">Reference proteome</keyword>
<accession>A0AAV4MLX9</accession>
<evidence type="ECO:0000313" key="1">
    <source>
        <dbReference type="EMBL" id="GIX73343.1"/>
    </source>
</evidence>
<dbReference type="Proteomes" id="UP001054837">
    <property type="component" value="Unassembled WGS sequence"/>
</dbReference>
<comment type="caution">
    <text evidence="1">The sequence shown here is derived from an EMBL/GenBank/DDBJ whole genome shotgun (WGS) entry which is preliminary data.</text>
</comment>
<proteinExistence type="predicted"/>
<name>A0AAV4MLX9_9ARAC</name>
<gene>
    <name evidence="1" type="ORF">CDAR_190291</name>
</gene>
<sequence length="137" mass="14850">MSFSKLVKSLCKARADITVEAVRNLASAATSNEASLIEDADTVVTKKTKNNETSSYGNCNPNSEINVILQAHKKSLQSESRNHRSKNFGGKQLIFAFTATLAEASLILDTDTVVNMSTTKTFTGIDRTIEEYGPSIS</sequence>
<reference evidence="1 2" key="1">
    <citation type="submission" date="2021-06" db="EMBL/GenBank/DDBJ databases">
        <title>Caerostris darwini draft genome.</title>
        <authorList>
            <person name="Kono N."/>
            <person name="Arakawa K."/>
        </authorList>
    </citation>
    <scope>NUCLEOTIDE SEQUENCE [LARGE SCALE GENOMIC DNA]</scope>
</reference>